<reference evidence="2 3" key="1">
    <citation type="submission" date="2016-11" db="EMBL/GenBank/DDBJ databases">
        <title>Genome sequence of Sphingomonas jeddahensis G39.</title>
        <authorList>
            <person name="Poehlein A."/>
            <person name="Wuebbeler J.H."/>
            <person name="Steinbuechel A."/>
            <person name="Daniel R."/>
        </authorList>
    </citation>
    <scope>NUCLEOTIDE SEQUENCE [LARGE SCALE GENOMIC DNA]</scope>
    <source>
        <strain evidence="2 3">G39</strain>
    </source>
</reference>
<evidence type="ECO:0000313" key="2">
    <source>
        <dbReference type="EMBL" id="ONF97391.1"/>
    </source>
</evidence>
<dbReference type="OrthoDB" id="8854461at2"/>
<dbReference type="EMBL" id="MPSB01000001">
    <property type="protein sequence ID" value="ONF97391.1"/>
    <property type="molecule type" value="Genomic_DNA"/>
</dbReference>
<evidence type="ECO:0000313" key="3">
    <source>
        <dbReference type="Proteomes" id="UP000188729"/>
    </source>
</evidence>
<dbReference type="AlphaFoldDB" id="A0A1V2EXJ1"/>
<accession>A0A1V2EXJ1</accession>
<dbReference type="RefSeq" id="WP_076742871.1">
    <property type="nucleotide sequence ID" value="NZ_MPSB01000001.1"/>
</dbReference>
<dbReference type="Pfam" id="PF19802">
    <property type="entry name" value="DUF6285"/>
    <property type="match status" value="1"/>
</dbReference>
<gene>
    <name evidence="2" type="ORF">SPHI_00200</name>
</gene>
<proteinExistence type="predicted"/>
<name>A0A1V2EXJ1_9SPHN</name>
<evidence type="ECO:0000259" key="1">
    <source>
        <dbReference type="Pfam" id="PF19802"/>
    </source>
</evidence>
<keyword evidence="3" id="KW-1185">Reference proteome</keyword>
<dbReference type="Proteomes" id="UP000188729">
    <property type="component" value="Unassembled WGS sequence"/>
</dbReference>
<feature type="domain" description="DUF6285" evidence="1">
    <location>
        <begin position="27"/>
        <end position="109"/>
    </location>
</feature>
<sequence>MITHPSAQEIVAGVAQWLPVDGSASIFSLRVARNALEIAARDMAMSPAADARAAERMHALLGRGGTREELDVALVEAIRSGAIASDDPSLVAHLRACALDTIAIDQPKYAHTLG</sequence>
<comment type="caution">
    <text evidence="2">The sequence shown here is derived from an EMBL/GenBank/DDBJ whole genome shotgun (WGS) entry which is preliminary data.</text>
</comment>
<organism evidence="2 3">
    <name type="scientific">Sphingomonas jeddahensis</name>
    <dbReference type="NCBI Taxonomy" id="1915074"/>
    <lineage>
        <taxon>Bacteria</taxon>
        <taxon>Pseudomonadati</taxon>
        <taxon>Pseudomonadota</taxon>
        <taxon>Alphaproteobacteria</taxon>
        <taxon>Sphingomonadales</taxon>
        <taxon>Sphingomonadaceae</taxon>
        <taxon>Sphingomonas</taxon>
    </lineage>
</organism>
<protein>
    <recommendedName>
        <fullName evidence="1">DUF6285 domain-containing protein</fullName>
    </recommendedName>
</protein>
<dbReference type="InterPro" id="IPR046252">
    <property type="entry name" value="DUF6285"/>
</dbReference>
<dbReference type="STRING" id="1915074.SPHI_00200"/>